<feature type="non-terminal residue" evidence="3">
    <location>
        <position position="628"/>
    </location>
</feature>
<evidence type="ECO:0000313" key="2">
    <source>
        <dbReference type="EMBL" id="KAE9073298.1"/>
    </source>
</evidence>
<feature type="region of interest" description="Disordered" evidence="1">
    <location>
        <begin position="1"/>
        <end position="164"/>
    </location>
</feature>
<feature type="compositionally biased region" description="Basic and acidic residues" evidence="1">
    <location>
        <begin position="72"/>
        <end position="102"/>
    </location>
</feature>
<dbReference type="Proteomes" id="UP000437068">
    <property type="component" value="Unassembled WGS sequence"/>
</dbReference>
<gene>
    <name evidence="3" type="ORF">PF001_g28740</name>
    <name evidence="2" type="ORF">PF006_g28770</name>
</gene>
<feature type="region of interest" description="Disordered" evidence="1">
    <location>
        <begin position="337"/>
        <end position="366"/>
    </location>
</feature>
<evidence type="ECO:0000313" key="5">
    <source>
        <dbReference type="Proteomes" id="UP000440732"/>
    </source>
</evidence>
<dbReference type="Proteomes" id="UP000440732">
    <property type="component" value="Unassembled WGS sequence"/>
</dbReference>
<proteinExistence type="predicted"/>
<feature type="compositionally biased region" description="Low complexity" evidence="1">
    <location>
        <begin position="543"/>
        <end position="555"/>
    </location>
</feature>
<organism evidence="3 4">
    <name type="scientific">Phytophthora fragariae</name>
    <dbReference type="NCBI Taxonomy" id="53985"/>
    <lineage>
        <taxon>Eukaryota</taxon>
        <taxon>Sar</taxon>
        <taxon>Stramenopiles</taxon>
        <taxon>Oomycota</taxon>
        <taxon>Peronosporomycetes</taxon>
        <taxon>Peronosporales</taxon>
        <taxon>Peronosporaceae</taxon>
        <taxon>Phytophthora</taxon>
    </lineage>
</organism>
<feature type="compositionally biased region" description="Acidic residues" evidence="1">
    <location>
        <begin position="106"/>
        <end position="116"/>
    </location>
</feature>
<evidence type="ECO:0000313" key="3">
    <source>
        <dbReference type="EMBL" id="KAE9270589.1"/>
    </source>
</evidence>
<feature type="compositionally biased region" description="Low complexity" evidence="1">
    <location>
        <begin position="58"/>
        <end position="70"/>
    </location>
</feature>
<feature type="region of interest" description="Disordered" evidence="1">
    <location>
        <begin position="215"/>
        <end position="240"/>
    </location>
</feature>
<feature type="compositionally biased region" description="Polar residues" evidence="1">
    <location>
        <begin position="10"/>
        <end position="31"/>
    </location>
</feature>
<reference evidence="4 5" key="1">
    <citation type="submission" date="2018-08" db="EMBL/GenBank/DDBJ databases">
        <title>Genomic investigation of the strawberry pathogen Phytophthora fragariae indicates pathogenicity is determined by transcriptional variation in three key races.</title>
        <authorList>
            <person name="Adams T.M."/>
            <person name="Armitage A.D."/>
            <person name="Sobczyk M.K."/>
            <person name="Bates H.J."/>
            <person name="Dunwell J.M."/>
            <person name="Nellist C.F."/>
            <person name="Harrison R.J."/>
        </authorList>
    </citation>
    <scope>NUCLEOTIDE SEQUENCE [LARGE SCALE GENOMIC DNA]</scope>
    <source>
        <strain evidence="3 4">A4</strain>
        <strain evidence="2 5">NOV-5</strain>
    </source>
</reference>
<feature type="region of interest" description="Disordered" evidence="1">
    <location>
        <begin position="384"/>
        <end position="472"/>
    </location>
</feature>
<feature type="region of interest" description="Disordered" evidence="1">
    <location>
        <begin position="531"/>
        <end position="555"/>
    </location>
</feature>
<sequence>MSCVLPGAKSSPTSPALASKGGSEQQLNTEAALSGEDPDLQEPAEVLVVPAVQITTRSLQSSPSPVPSTSSEDERSPDPESPVEHADEQLEMSEIHDNRDPNNDTELADDGEPTTDVDEKLSDVYEAETTDAQTEETLAPPLQSPVVEISTSRTSQLPGEGQRCNRHVDSLQTLDTGDSRLLPNDSLATSVSAFIKWEEAAALEAFPLAVVPSNHPHTREKGAKMPRVSSIRVTKRKERHEEADELAATKFVLDDSTNWTELSTEDVNEVLALHGKALAMAKKTKRVLQRSRSTDAAEFPNQFTTVQGRSVSNGHEFDTDGAPVVRPILVTVVTKPARREAEAPEPVETLAAPSTPEVPPVETLRVPLPKPFVKLEGTFAIEKDQVASPPLQLKGLGLGGVDNSKSDSSDAKQSKLKSSQEITPSPSKVLQSALSVRVPARHSRRRAPKETPSSSSTEFTLRGARLTAPMTNEVKSIEKPKEVTGFEAMAPLSKAERERLWHEFAAEPLSASVHEAYTILYPQTYALPAATTERQGEQDAQLAPASSVASRKASSSQSPSSLLALRVDSTRQPLQNAMELDRKFWSAVEGYRAIGSSSLVPLDAATIAQRRHDKARAIYDQFFCGQRT</sequence>
<accession>A0A6A4BCF8</accession>
<feature type="compositionally biased region" description="Polar residues" evidence="1">
    <location>
        <begin position="421"/>
        <end position="434"/>
    </location>
</feature>
<evidence type="ECO:0000313" key="4">
    <source>
        <dbReference type="Proteomes" id="UP000437068"/>
    </source>
</evidence>
<comment type="caution">
    <text evidence="3">The sequence shown here is derived from an EMBL/GenBank/DDBJ whole genome shotgun (WGS) entry which is preliminary data.</text>
</comment>
<feature type="compositionally biased region" description="Basic and acidic residues" evidence="1">
    <location>
        <begin position="404"/>
        <end position="413"/>
    </location>
</feature>
<name>A0A6A4BCF8_9STRA</name>
<evidence type="ECO:0000256" key="1">
    <source>
        <dbReference type="SAM" id="MobiDB-lite"/>
    </source>
</evidence>
<dbReference type="EMBL" id="QXGA01004457">
    <property type="protein sequence ID" value="KAE9073298.1"/>
    <property type="molecule type" value="Genomic_DNA"/>
</dbReference>
<feature type="compositionally biased region" description="Low complexity" evidence="1">
    <location>
        <begin position="130"/>
        <end position="139"/>
    </location>
</feature>
<dbReference type="EMBL" id="QXGE01004450">
    <property type="protein sequence ID" value="KAE9270589.1"/>
    <property type="molecule type" value="Genomic_DNA"/>
</dbReference>
<dbReference type="AlphaFoldDB" id="A0A6A4BCF8"/>
<protein>
    <submittedName>
        <fullName evidence="3">Uncharacterized protein</fullName>
    </submittedName>
</protein>